<dbReference type="PROSITE" id="PS50929">
    <property type="entry name" value="ABC_TM1F"/>
    <property type="match status" value="1"/>
</dbReference>
<protein>
    <submittedName>
        <fullName evidence="13">NHLP family bacteriocin export ABC transporter peptidase/permease/ATPase subunit</fullName>
    </submittedName>
</protein>
<dbReference type="InterPro" id="IPR017871">
    <property type="entry name" value="ABC_transporter-like_CS"/>
</dbReference>
<dbReference type="SUPFAM" id="SSF90123">
    <property type="entry name" value="ABC transporter transmembrane region"/>
    <property type="match status" value="1"/>
</dbReference>
<dbReference type="Pfam" id="PF00664">
    <property type="entry name" value="ABC_membrane"/>
    <property type="match status" value="1"/>
</dbReference>
<dbReference type="PANTHER" id="PTHR24221">
    <property type="entry name" value="ATP-BINDING CASSETTE SUB-FAMILY B"/>
    <property type="match status" value="1"/>
</dbReference>
<feature type="domain" description="ABC transmembrane type-1" evidence="12">
    <location>
        <begin position="116"/>
        <end position="395"/>
    </location>
</feature>
<dbReference type="Gene3D" id="1.20.1560.10">
    <property type="entry name" value="ABC transporter type 1, transmembrane domain"/>
    <property type="match status" value="2"/>
</dbReference>
<dbReference type="PROSITE" id="PS50893">
    <property type="entry name" value="ABC_TRANSPORTER_2"/>
    <property type="match status" value="1"/>
</dbReference>
<feature type="transmembrane region" description="Helical" evidence="10">
    <location>
        <begin position="250"/>
        <end position="271"/>
    </location>
</feature>
<evidence type="ECO:0000259" key="12">
    <source>
        <dbReference type="PROSITE" id="PS50929"/>
    </source>
</evidence>
<feature type="transmembrane region" description="Helical" evidence="10">
    <location>
        <begin position="223"/>
        <end position="244"/>
    </location>
</feature>
<evidence type="ECO:0000256" key="2">
    <source>
        <dbReference type="ARBA" id="ARBA00022692"/>
    </source>
</evidence>
<dbReference type="InterPro" id="IPR036640">
    <property type="entry name" value="ABC1_TM_sf"/>
</dbReference>
<dbReference type="Gene3D" id="3.90.70.10">
    <property type="entry name" value="Cysteine proteinases"/>
    <property type="match status" value="1"/>
</dbReference>
<dbReference type="InterPro" id="IPR011527">
    <property type="entry name" value="ABC1_TM_dom"/>
</dbReference>
<dbReference type="EMBL" id="JAHZIK010000448">
    <property type="protein sequence ID" value="MBW7455861.1"/>
    <property type="molecule type" value="Genomic_DNA"/>
</dbReference>
<sequence length="674" mass="73937">GSKASNVLKAARKYGLTARGLKKEPEALRSMKGPMIIHWNFNHFLVLEGFKENRVFLNDPVSGPRVVTYEEFDKSYTGIVLSFEPSPEYKRHGEKTGIAGSLKKRLKGSETALLYVILAGLFLIIPGLVIPTFTKMFIDNILLGNNQSWLIPLLVGMAITAFVRALLTWLQRYYLLRLETKFSLSTSSAFFWHVLRLPMGFFSQRFSGEIGSRVMINDRVAQLLSGDLAVAALNSVMIVFYLILMFQYSIILTLLAVATALINVVFLRFVARQRVDQNMRLLQEGGKMQGVTMNGLQMIETLKSSGSESDFFAKWSGYQTKLLNSQQQLGVSSGMLSALPTLLSGISSAVILAVGGFQVMDGVMTIGMLVAFQSLTASFIEPVNKMVQLGSSLQEAEGGLKRLDDVLNHDVDSQIAAAAELYPSDEEEAQPKNAKLAGFVELRNVTFGYNKLEGALIENFSLQLKPGSRVALVGGSGSGKSTIAKLIAGVYAPWSGEILFDGINRDELPRTLISNSLAVVDQDIHMFEGTIKDNLSLWDLTIPETDIVRAAKDACIDDDISSRSGGYDHVLAEGGGNFSGGQRQRLEIARALSGNPSVLVLDEATSALDPKTEQIVDTSFRRRGCTCIIVAHRLSTIRDADEIILMQRGKVAERGTHHDLLLKNGAYARLIQDH</sequence>
<evidence type="ECO:0000256" key="10">
    <source>
        <dbReference type="SAM" id="Phobius"/>
    </source>
</evidence>
<organism evidence="13 14">
    <name type="scientific">Paenibacillus sepulcri</name>
    <dbReference type="NCBI Taxonomy" id="359917"/>
    <lineage>
        <taxon>Bacteria</taxon>
        <taxon>Bacillati</taxon>
        <taxon>Bacillota</taxon>
        <taxon>Bacilli</taxon>
        <taxon>Bacillales</taxon>
        <taxon>Paenibacillaceae</taxon>
        <taxon>Paenibacillus</taxon>
    </lineage>
</organism>
<dbReference type="SMART" id="SM00382">
    <property type="entry name" value="AAA"/>
    <property type="match status" value="1"/>
</dbReference>
<evidence type="ECO:0000256" key="4">
    <source>
        <dbReference type="ARBA" id="ARBA00022807"/>
    </source>
</evidence>
<comment type="caution">
    <text evidence="13">The sequence shown here is derived from an EMBL/GenBank/DDBJ whole genome shotgun (WGS) entry which is preliminary data.</text>
</comment>
<evidence type="ECO:0000256" key="6">
    <source>
        <dbReference type="ARBA" id="ARBA00022927"/>
    </source>
</evidence>
<dbReference type="Proteomes" id="UP001519887">
    <property type="component" value="Unassembled WGS sequence"/>
</dbReference>
<keyword evidence="6" id="KW-0813">Transport</keyword>
<dbReference type="PANTHER" id="PTHR24221:SF654">
    <property type="entry name" value="ATP-BINDING CASSETTE SUB-FAMILY B MEMBER 6"/>
    <property type="match status" value="1"/>
</dbReference>
<keyword evidence="6" id="KW-0653">Protein transport</keyword>
<proteinExistence type="predicted"/>
<keyword evidence="2 10" id="KW-0812">Transmembrane</keyword>
<reference evidence="13 14" key="1">
    <citation type="submission" date="2021-07" db="EMBL/GenBank/DDBJ databases">
        <title>Paenibacillus radiodurans sp. nov., isolated from the southeastern edge of Tengger Desert.</title>
        <authorList>
            <person name="Zhang G."/>
        </authorList>
    </citation>
    <scope>NUCLEOTIDE SEQUENCE [LARGE SCALE GENOMIC DNA]</scope>
    <source>
        <strain evidence="13 14">CCM 7311</strain>
    </source>
</reference>
<dbReference type="InterPro" id="IPR022514">
    <property type="entry name" value="NHPM_micro_ABC1"/>
</dbReference>
<evidence type="ECO:0000313" key="13">
    <source>
        <dbReference type="EMBL" id="MBW7455861.1"/>
    </source>
</evidence>
<evidence type="ECO:0000259" key="11">
    <source>
        <dbReference type="PROSITE" id="PS50893"/>
    </source>
</evidence>
<accession>A0ABS7C4P3</accession>
<dbReference type="NCBIfam" id="TIGR03796">
    <property type="entry name" value="NHLM_micro_ABC1"/>
    <property type="match status" value="1"/>
</dbReference>
<evidence type="ECO:0000256" key="7">
    <source>
        <dbReference type="ARBA" id="ARBA00022989"/>
    </source>
</evidence>
<keyword evidence="14" id="KW-1185">Reference proteome</keyword>
<feature type="transmembrane region" description="Helical" evidence="10">
    <location>
        <begin position="149"/>
        <end position="167"/>
    </location>
</feature>
<keyword evidence="9" id="KW-0080">Bacteriocin transport</keyword>
<evidence type="ECO:0000256" key="8">
    <source>
        <dbReference type="ARBA" id="ARBA00023136"/>
    </source>
</evidence>
<keyword evidence="4" id="KW-0645">Protease</keyword>
<keyword evidence="4" id="KW-0788">Thiol protease</keyword>
<dbReference type="Gene3D" id="3.40.50.300">
    <property type="entry name" value="P-loop containing nucleotide triphosphate hydrolases"/>
    <property type="match status" value="1"/>
</dbReference>
<dbReference type="InterPro" id="IPR039421">
    <property type="entry name" value="Type_1_exporter"/>
</dbReference>
<feature type="domain" description="ABC transporter" evidence="11">
    <location>
        <begin position="440"/>
        <end position="673"/>
    </location>
</feature>
<evidence type="ECO:0000256" key="9">
    <source>
        <dbReference type="ARBA" id="ARBA00043264"/>
    </source>
</evidence>
<dbReference type="InterPro" id="IPR027417">
    <property type="entry name" value="P-loop_NTPase"/>
</dbReference>
<keyword evidence="4" id="KW-0378">Hydrolase</keyword>
<evidence type="ECO:0000313" key="14">
    <source>
        <dbReference type="Proteomes" id="UP001519887"/>
    </source>
</evidence>
<feature type="transmembrane region" description="Helical" evidence="10">
    <location>
        <begin position="336"/>
        <end position="357"/>
    </location>
</feature>
<evidence type="ECO:0000256" key="1">
    <source>
        <dbReference type="ARBA" id="ARBA00004651"/>
    </source>
</evidence>
<keyword evidence="3" id="KW-0547">Nucleotide-binding</keyword>
<dbReference type="InterPro" id="IPR003593">
    <property type="entry name" value="AAA+_ATPase"/>
</dbReference>
<keyword evidence="7 10" id="KW-1133">Transmembrane helix</keyword>
<evidence type="ECO:0000256" key="5">
    <source>
        <dbReference type="ARBA" id="ARBA00022840"/>
    </source>
</evidence>
<dbReference type="CDD" id="cd18569">
    <property type="entry name" value="ABC_6TM_NHLM_bacteriocin"/>
    <property type="match status" value="1"/>
</dbReference>
<dbReference type="InterPro" id="IPR003439">
    <property type="entry name" value="ABC_transporter-like_ATP-bd"/>
</dbReference>
<dbReference type="Pfam" id="PF03412">
    <property type="entry name" value="Peptidase_C39"/>
    <property type="match status" value="1"/>
</dbReference>
<keyword evidence="5" id="KW-0067">ATP-binding</keyword>
<dbReference type="Pfam" id="PF00005">
    <property type="entry name" value="ABC_tran"/>
    <property type="match status" value="1"/>
</dbReference>
<keyword evidence="8 10" id="KW-0472">Membrane</keyword>
<comment type="subcellular location">
    <subcellularLocation>
        <location evidence="1">Cell membrane</location>
        <topology evidence="1">Multi-pass membrane protein</topology>
    </subcellularLocation>
</comment>
<dbReference type="InterPro" id="IPR005074">
    <property type="entry name" value="Peptidase_C39"/>
</dbReference>
<evidence type="ECO:0000256" key="3">
    <source>
        <dbReference type="ARBA" id="ARBA00022741"/>
    </source>
</evidence>
<gene>
    <name evidence="13" type="ORF">K0U00_17685</name>
</gene>
<dbReference type="SUPFAM" id="SSF52540">
    <property type="entry name" value="P-loop containing nucleoside triphosphate hydrolases"/>
    <property type="match status" value="1"/>
</dbReference>
<feature type="transmembrane region" description="Helical" evidence="10">
    <location>
        <begin position="112"/>
        <end position="129"/>
    </location>
</feature>
<feature type="non-terminal residue" evidence="13">
    <location>
        <position position="1"/>
    </location>
</feature>
<dbReference type="PROSITE" id="PS00211">
    <property type="entry name" value="ABC_TRANSPORTER_1"/>
    <property type="match status" value="1"/>
</dbReference>
<name>A0ABS7C4P3_9BACL</name>